<name>A0A6A4Z5V1_APHAT</name>
<protein>
    <submittedName>
        <fullName evidence="2">Uncharacterized protein</fullName>
    </submittedName>
</protein>
<dbReference type="Proteomes" id="UP000469452">
    <property type="component" value="Unassembled WGS sequence"/>
</dbReference>
<sequence length="95" mass="10423">YRRFSLHLEGGGVANFFEGMDGTRFARQRCQWIQGDSLVAPIEGTNDEAIRPVQRRRGAQIVPRSQLDRATTNSAGRGAGFASKIQEEAGTAKDN</sequence>
<feature type="region of interest" description="Disordered" evidence="1">
    <location>
        <begin position="67"/>
        <end position="95"/>
    </location>
</feature>
<evidence type="ECO:0000313" key="3">
    <source>
        <dbReference type="Proteomes" id="UP000469452"/>
    </source>
</evidence>
<evidence type="ECO:0000313" key="2">
    <source>
        <dbReference type="EMBL" id="KAF0702631.1"/>
    </source>
</evidence>
<evidence type="ECO:0000256" key="1">
    <source>
        <dbReference type="SAM" id="MobiDB-lite"/>
    </source>
</evidence>
<gene>
    <name evidence="2" type="ORF">AaE_015810</name>
</gene>
<reference evidence="2 3" key="1">
    <citation type="submission" date="2019-06" db="EMBL/GenBank/DDBJ databases">
        <title>Genomics analysis of Aphanomyces spp. identifies a new class of oomycete effector associated with host adaptation.</title>
        <authorList>
            <person name="Gaulin E."/>
        </authorList>
    </citation>
    <scope>NUCLEOTIDE SEQUENCE [LARGE SCALE GENOMIC DNA]</scope>
    <source>
        <strain evidence="2 3">E</strain>
    </source>
</reference>
<proteinExistence type="predicted"/>
<feature type="compositionally biased region" description="Basic and acidic residues" evidence="1">
    <location>
        <begin position="85"/>
        <end position="95"/>
    </location>
</feature>
<comment type="caution">
    <text evidence="2">The sequence shown here is derived from an EMBL/GenBank/DDBJ whole genome shotgun (WGS) entry which is preliminary data.</text>
</comment>
<accession>A0A6A4Z5V1</accession>
<organism evidence="2 3">
    <name type="scientific">Aphanomyces astaci</name>
    <name type="common">Crayfish plague agent</name>
    <dbReference type="NCBI Taxonomy" id="112090"/>
    <lineage>
        <taxon>Eukaryota</taxon>
        <taxon>Sar</taxon>
        <taxon>Stramenopiles</taxon>
        <taxon>Oomycota</taxon>
        <taxon>Saprolegniomycetes</taxon>
        <taxon>Saprolegniales</taxon>
        <taxon>Verrucalvaceae</taxon>
        <taxon>Aphanomyces</taxon>
    </lineage>
</organism>
<dbReference type="AlphaFoldDB" id="A0A6A4Z5V1"/>
<dbReference type="EMBL" id="VJMI01021067">
    <property type="protein sequence ID" value="KAF0702631.1"/>
    <property type="molecule type" value="Genomic_DNA"/>
</dbReference>
<feature type="non-terminal residue" evidence="2">
    <location>
        <position position="1"/>
    </location>
</feature>